<protein>
    <submittedName>
        <fullName evidence="1">Uncharacterized protein</fullName>
    </submittedName>
</protein>
<evidence type="ECO:0000313" key="2">
    <source>
        <dbReference type="Proteomes" id="UP001055057"/>
    </source>
</evidence>
<organism evidence="1 2">
    <name type="scientific">Methylobacterium trifolii</name>
    <dbReference type="NCBI Taxonomy" id="1003092"/>
    <lineage>
        <taxon>Bacteria</taxon>
        <taxon>Pseudomonadati</taxon>
        <taxon>Pseudomonadota</taxon>
        <taxon>Alphaproteobacteria</taxon>
        <taxon>Hyphomicrobiales</taxon>
        <taxon>Methylobacteriaceae</taxon>
        <taxon>Methylobacterium</taxon>
    </lineage>
</organism>
<keyword evidence="2" id="KW-1185">Reference proteome</keyword>
<reference evidence="1" key="1">
    <citation type="journal article" date="2021" name="Front. Microbiol.">
        <title>Comprehensive Comparative Genomics and Phenotyping of Methylobacterium Species.</title>
        <authorList>
            <person name="Alessa O."/>
            <person name="Ogura Y."/>
            <person name="Fujitani Y."/>
            <person name="Takami H."/>
            <person name="Hayashi T."/>
            <person name="Sahin N."/>
            <person name="Tani A."/>
        </authorList>
    </citation>
    <scope>NUCLEOTIDE SEQUENCE</scope>
    <source>
        <strain evidence="1">DSM 23632</strain>
    </source>
</reference>
<proteinExistence type="predicted"/>
<accession>A0ABQ4U8K8</accession>
<evidence type="ECO:0000313" key="1">
    <source>
        <dbReference type="EMBL" id="GJE62150.1"/>
    </source>
</evidence>
<dbReference type="RefSeq" id="WP_238184790.1">
    <property type="nucleotide sequence ID" value="NZ_BPRB01000278.1"/>
</dbReference>
<dbReference type="Proteomes" id="UP001055057">
    <property type="component" value="Unassembled WGS sequence"/>
</dbReference>
<sequence length="277" mass="30359">MTEEVRKSGSAPPRPGVARTFRLVLPVLLLGACAQEGDFGRPKAGVWNSLVETTGTLAARERGGPASASPFTDDERTLRDRAWRFLMPAAGQDAFLDVLANLTRARILPPSWRPADFAAYHDTLIGEGFRSPVSRYRRLSEDAVADTRLIPAFVAMAGRVNDADALRLRSLPFARTLDDWDVRQAAMRVAENRCLIAWVRLETALRAERYRYALEHLFAEAPAPEAVGTERAVAGFAGRRALLDPLLPPDAEARCGFAPGAAWMAERAPPPPLVAKY</sequence>
<gene>
    <name evidence="1" type="ORF">MPOCJGCO_4280</name>
</gene>
<reference evidence="1" key="2">
    <citation type="submission" date="2021-08" db="EMBL/GenBank/DDBJ databases">
        <authorList>
            <person name="Tani A."/>
            <person name="Ola A."/>
            <person name="Ogura Y."/>
            <person name="Katsura K."/>
            <person name="Hayashi T."/>
        </authorList>
    </citation>
    <scope>NUCLEOTIDE SEQUENCE</scope>
    <source>
        <strain evidence="1">DSM 23632</strain>
    </source>
</reference>
<dbReference type="EMBL" id="BPRB01000278">
    <property type="protein sequence ID" value="GJE62150.1"/>
    <property type="molecule type" value="Genomic_DNA"/>
</dbReference>
<name>A0ABQ4U8K8_9HYPH</name>
<comment type="caution">
    <text evidence="1">The sequence shown here is derived from an EMBL/GenBank/DDBJ whole genome shotgun (WGS) entry which is preliminary data.</text>
</comment>
<dbReference type="PROSITE" id="PS51257">
    <property type="entry name" value="PROKAR_LIPOPROTEIN"/>
    <property type="match status" value="1"/>
</dbReference>